<dbReference type="PANTHER" id="PTHR48092">
    <property type="entry name" value="KNIRPS-RELATED PROTEIN-RELATED"/>
    <property type="match status" value="1"/>
</dbReference>
<feature type="non-terminal residue" evidence="10">
    <location>
        <position position="300"/>
    </location>
</feature>
<name>A0AAN5D3L9_9BILA</name>
<evidence type="ECO:0000256" key="4">
    <source>
        <dbReference type="ARBA" id="ARBA00023015"/>
    </source>
</evidence>
<dbReference type="PROSITE" id="PS00031">
    <property type="entry name" value="NUCLEAR_REC_DBD_1"/>
    <property type="match status" value="1"/>
</dbReference>
<evidence type="ECO:0000313" key="10">
    <source>
        <dbReference type="EMBL" id="GMR55766.1"/>
    </source>
</evidence>
<keyword evidence="11" id="KW-1185">Reference proteome</keyword>
<evidence type="ECO:0000259" key="9">
    <source>
        <dbReference type="PROSITE" id="PS51030"/>
    </source>
</evidence>
<feature type="domain" description="Nuclear receptor" evidence="9">
    <location>
        <begin position="72"/>
        <end position="147"/>
    </location>
</feature>
<organism evidence="10 11">
    <name type="scientific">Pristionchus mayeri</name>
    <dbReference type="NCBI Taxonomy" id="1317129"/>
    <lineage>
        <taxon>Eukaryota</taxon>
        <taxon>Metazoa</taxon>
        <taxon>Ecdysozoa</taxon>
        <taxon>Nematoda</taxon>
        <taxon>Chromadorea</taxon>
        <taxon>Rhabditida</taxon>
        <taxon>Rhabditina</taxon>
        <taxon>Diplogasteromorpha</taxon>
        <taxon>Diplogasteroidea</taxon>
        <taxon>Neodiplogasteridae</taxon>
        <taxon>Pristionchus</taxon>
    </lineage>
</organism>
<proteinExistence type="predicted"/>
<dbReference type="FunFam" id="3.30.50.10:FF:000044">
    <property type="entry name" value="retinoic acid receptor beta isoform X4"/>
    <property type="match status" value="1"/>
</dbReference>
<accession>A0AAN5D3L9</accession>
<gene>
    <name evidence="10" type="ORF">PMAYCL1PPCAC_25961</name>
</gene>
<reference evidence="11" key="1">
    <citation type="submission" date="2022-10" db="EMBL/GenBank/DDBJ databases">
        <title>Genome assembly of Pristionchus species.</title>
        <authorList>
            <person name="Yoshida K."/>
            <person name="Sommer R.J."/>
        </authorList>
    </citation>
    <scope>NUCLEOTIDE SEQUENCE [LARGE SCALE GENOMIC DNA]</scope>
    <source>
        <strain evidence="11">RS5460</strain>
    </source>
</reference>
<keyword evidence="8" id="KW-0539">Nucleus</keyword>
<dbReference type="Proteomes" id="UP001328107">
    <property type="component" value="Unassembled WGS sequence"/>
</dbReference>
<dbReference type="GO" id="GO:0003700">
    <property type="term" value="F:DNA-binding transcription factor activity"/>
    <property type="evidence" value="ECO:0007669"/>
    <property type="project" value="InterPro"/>
</dbReference>
<dbReference type="SUPFAM" id="SSF57716">
    <property type="entry name" value="Glucocorticoid receptor-like (DNA-binding domain)"/>
    <property type="match status" value="1"/>
</dbReference>
<evidence type="ECO:0000256" key="7">
    <source>
        <dbReference type="ARBA" id="ARBA00023170"/>
    </source>
</evidence>
<keyword evidence="7" id="KW-0675">Receptor</keyword>
<keyword evidence="5" id="KW-0238">DNA-binding</keyword>
<keyword evidence="2" id="KW-0863">Zinc-finger</keyword>
<dbReference type="SMART" id="SM00399">
    <property type="entry name" value="ZnF_C4"/>
    <property type="match status" value="1"/>
</dbReference>
<evidence type="ECO:0000256" key="1">
    <source>
        <dbReference type="ARBA" id="ARBA00022723"/>
    </source>
</evidence>
<dbReference type="InterPro" id="IPR001628">
    <property type="entry name" value="Znf_hrmn_rcpt"/>
</dbReference>
<sequence>RGPAALRALRLAQAAARLQSLRGAAAQGAWPAAAAVQHHQQQQQQQMLQAAIAAMNNPVGYPAGLPFQMLQREVCVVCEDRASGYHYGVLSCEGCKGFFRRSISSNADYQCMRQGMCIIRKESRNRCQACRLQKCKTEGMSKDCVRADRRSNKRKVEAEEKRDTQQKTFAEMVHYTVLVEECSAAYAEAFPEGTYLTSREEALARTEAFISGVKLLAQGGQDAALRALERVVVVRAAYTADSCISLRPDDNAIRRLQQKAIPSSSSSSSSQHPHLLRLPLSQRLVSITTAMEIVGAADIR</sequence>
<evidence type="ECO:0000256" key="6">
    <source>
        <dbReference type="ARBA" id="ARBA00023163"/>
    </source>
</evidence>
<dbReference type="InterPro" id="IPR013088">
    <property type="entry name" value="Znf_NHR/GATA"/>
</dbReference>
<keyword evidence="6" id="KW-0804">Transcription</keyword>
<comment type="caution">
    <text evidence="10">The sequence shown here is derived from an EMBL/GenBank/DDBJ whole genome shotgun (WGS) entry which is preliminary data.</text>
</comment>
<evidence type="ECO:0000256" key="8">
    <source>
        <dbReference type="ARBA" id="ARBA00023242"/>
    </source>
</evidence>
<dbReference type="PRINTS" id="PR00047">
    <property type="entry name" value="STROIDFINGER"/>
</dbReference>
<dbReference type="Gene3D" id="3.30.50.10">
    <property type="entry name" value="Erythroid Transcription Factor GATA-1, subunit A"/>
    <property type="match status" value="1"/>
</dbReference>
<dbReference type="GO" id="GO:0008270">
    <property type="term" value="F:zinc ion binding"/>
    <property type="evidence" value="ECO:0007669"/>
    <property type="project" value="UniProtKB-KW"/>
</dbReference>
<evidence type="ECO:0000256" key="2">
    <source>
        <dbReference type="ARBA" id="ARBA00022771"/>
    </source>
</evidence>
<keyword evidence="3" id="KW-0862">Zinc</keyword>
<evidence type="ECO:0000256" key="5">
    <source>
        <dbReference type="ARBA" id="ARBA00023125"/>
    </source>
</evidence>
<evidence type="ECO:0000256" key="3">
    <source>
        <dbReference type="ARBA" id="ARBA00022833"/>
    </source>
</evidence>
<dbReference type="CDD" id="cd06916">
    <property type="entry name" value="NR_DBD_like"/>
    <property type="match status" value="1"/>
</dbReference>
<keyword evidence="4" id="KW-0805">Transcription regulation</keyword>
<dbReference type="PROSITE" id="PS51030">
    <property type="entry name" value="NUCLEAR_REC_DBD_2"/>
    <property type="match status" value="1"/>
</dbReference>
<dbReference type="GO" id="GO:0043565">
    <property type="term" value="F:sequence-specific DNA binding"/>
    <property type="evidence" value="ECO:0007669"/>
    <property type="project" value="InterPro"/>
</dbReference>
<dbReference type="Pfam" id="PF00105">
    <property type="entry name" value="zf-C4"/>
    <property type="match status" value="1"/>
</dbReference>
<dbReference type="InterPro" id="IPR050200">
    <property type="entry name" value="Nuclear_hormone_rcpt_NR3"/>
</dbReference>
<protein>
    <recommendedName>
        <fullName evidence="9">Nuclear receptor domain-containing protein</fullName>
    </recommendedName>
</protein>
<evidence type="ECO:0000313" key="11">
    <source>
        <dbReference type="Proteomes" id="UP001328107"/>
    </source>
</evidence>
<dbReference type="AlphaFoldDB" id="A0AAN5D3L9"/>
<feature type="non-terminal residue" evidence="10">
    <location>
        <position position="1"/>
    </location>
</feature>
<dbReference type="EMBL" id="BTRK01000005">
    <property type="protein sequence ID" value="GMR55766.1"/>
    <property type="molecule type" value="Genomic_DNA"/>
</dbReference>
<keyword evidence="1" id="KW-0479">Metal-binding</keyword>